<comment type="caution">
    <text evidence="1">The sequence shown here is derived from an EMBL/GenBank/DDBJ whole genome shotgun (WGS) entry which is preliminary data.</text>
</comment>
<dbReference type="Proteomes" id="UP001060085">
    <property type="component" value="Linkage Group LG05"/>
</dbReference>
<proteinExistence type="predicted"/>
<name>A0ACC0AMK4_CATRO</name>
<evidence type="ECO:0000313" key="1">
    <source>
        <dbReference type="EMBL" id="KAI5661836.1"/>
    </source>
</evidence>
<keyword evidence="2" id="KW-1185">Reference proteome</keyword>
<organism evidence="1 2">
    <name type="scientific">Catharanthus roseus</name>
    <name type="common">Madagascar periwinkle</name>
    <name type="synonym">Vinca rosea</name>
    <dbReference type="NCBI Taxonomy" id="4058"/>
    <lineage>
        <taxon>Eukaryota</taxon>
        <taxon>Viridiplantae</taxon>
        <taxon>Streptophyta</taxon>
        <taxon>Embryophyta</taxon>
        <taxon>Tracheophyta</taxon>
        <taxon>Spermatophyta</taxon>
        <taxon>Magnoliopsida</taxon>
        <taxon>eudicotyledons</taxon>
        <taxon>Gunneridae</taxon>
        <taxon>Pentapetalae</taxon>
        <taxon>asterids</taxon>
        <taxon>lamiids</taxon>
        <taxon>Gentianales</taxon>
        <taxon>Apocynaceae</taxon>
        <taxon>Rauvolfioideae</taxon>
        <taxon>Vinceae</taxon>
        <taxon>Catharanthinae</taxon>
        <taxon>Catharanthus</taxon>
    </lineage>
</organism>
<protein>
    <submittedName>
        <fullName evidence="1">Uncharacterized protein</fullName>
    </submittedName>
</protein>
<reference evidence="2" key="1">
    <citation type="journal article" date="2023" name="Nat. Plants">
        <title>Single-cell RNA sequencing provides a high-resolution roadmap for understanding the multicellular compartmentation of specialized metabolism.</title>
        <authorList>
            <person name="Sun S."/>
            <person name="Shen X."/>
            <person name="Li Y."/>
            <person name="Li Y."/>
            <person name="Wang S."/>
            <person name="Li R."/>
            <person name="Zhang H."/>
            <person name="Shen G."/>
            <person name="Guo B."/>
            <person name="Wei J."/>
            <person name="Xu J."/>
            <person name="St-Pierre B."/>
            <person name="Chen S."/>
            <person name="Sun C."/>
        </authorList>
    </citation>
    <scope>NUCLEOTIDE SEQUENCE [LARGE SCALE GENOMIC DNA]</scope>
</reference>
<evidence type="ECO:0000313" key="2">
    <source>
        <dbReference type="Proteomes" id="UP001060085"/>
    </source>
</evidence>
<sequence length="254" mass="28121">MDFLNSFSGFSGNYAFQRTVKNGSSSSSSLVLDHEKGELVRSLVRPGQKGVNAEKALIALRNHSEAERRRRERINGHLTTLRSLIPGTSKMDKAALLAQVINHVKELRKNAAEATKGMLVPTDVDEVRVEQQTDGVGESSYVIRASLCCDYKQELLNDLRQALETLPLKTMRAEIATLGNRMVNVFVISACDGGKFKETDEGQLLASSVRQVLMSVLDKFYASEEFSSRNALSSKRRRVSFFNSVNSSSAGNLW</sequence>
<dbReference type="EMBL" id="CM044705">
    <property type="protein sequence ID" value="KAI5661836.1"/>
    <property type="molecule type" value="Genomic_DNA"/>
</dbReference>
<accession>A0ACC0AMK4</accession>
<gene>
    <name evidence="1" type="ORF">M9H77_21159</name>
</gene>